<proteinExistence type="predicted"/>
<evidence type="ECO:0008006" key="3">
    <source>
        <dbReference type="Google" id="ProtNLM"/>
    </source>
</evidence>
<dbReference type="Proteomes" id="UP000317977">
    <property type="component" value="Unassembled WGS sequence"/>
</dbReference>
<reference evidence="1 2" key="1">
    <citation type="submission" date="2019-02" db="EMBL/GenBank/DDBJ databases">
        <title>Deep-cultivation of Planctomycetes and their phenomic and genomic characterization uncovers novel biology.</title>
        <authorList>
            <person name="Wiegand S."/>
            <person name="Jogler M."/>
            <person name="Boedeker C."/>
            <person name="Pinto D."/>
            <person name="Vollmers J."/>
            <person name="Rivas-Marin E."/>
            <person name="Kohn T."/>
            <person name="Peeters S.H."/>
            <person name="Heuer A."/>
            <person name="Rast P."/>
            <person name="Oberbeckmann S."/>
            <person name="Bunk B."/>
            <person name="Jeske O."/>
            <person name="Meyerdierks A."/>
            <person name="Storesund J.E."/>
            <person name="Kallscheuer N."/>
            <person name="Luecker S."/>
            <person name="Lage O.M."/>
            <person name="Pohl T."/>
            <person name="Merkel B.J."/>
            <person name="Hornburger P."/>
            <person name="Mueller R.-W."/>
            <person name="Bruemmer F."/>
            <person name="Labrenz M."/>
            <person name="Spormann A.M."/>
            <person name="Op Den Camp H."/>
            <person name="Overmann J."/>
            <person name="Amann R."/>
            <person name="Jetten M.S.M."/>
            <person name="Mascher T."/>
            <person name="Medema M.H."/>
            <person name="Devos D.P."/>
            <person name="Kaster A.-K."/>
            <person name="Ovreas L."/>
            <person name="Rohde M."/>
            <person name="Galperin M.Y."/>
            <person name="Jogler C."/>
        </authorList>
    </citation>
    <scope>NUCLEOTIDE SEQUENCE [LARGE SCALE GENOMIC DNA]</scope>
    <source>
        <strain evidence="1 2">Poly59</strain>
    </source>
</reference>
<keyword evidence="2" id="KW-1185">Reference proteome</keyword>
<name>A0A5C6ES17_9BACT</name>
<evidence type="ECO:0000313" key="1">
    <source>
        <dbReference type="EMBL" id="TWU51425.1"/>
    </source>
</evidence>
<comment type="caution">
    <text evidence="1">The sequence shown here is derived from an EMBL/GenBank/DDBJ whole genome shotgun (WGS) entry which is preliminary data.</text>
</comment>
<dbReference type="AlphaFoldDB" id="A0A5C6ES17"/>
<accession>A0A5C6ES17</accession>
<sequence length="170" mass="18820">MHAKPDLRVVWKWMIAGSGSVIADVPRLKDLTRQPTLIDHENPYAPASTLPASNRGNCPICGNRVGYVRFIFPFGHCGDCGNYLTVRNWDGASWPWSVVLFLIIASPIIARYTLGPGSDAPTIRLLLCWLVAHTIYDKLVGRLVPAVCWGLVALRDDDRLPSKDSPHCQS</sequence>
<dbReference type="EMBL" id="SJPX01000003">
    <property type="protein sequence ID" value="TWU51425.1"/>
    <property type="molecule type" value="Genomic_DNA"/>
</dbReference>
<evidence type="ECO:0000313" key="2">
    <source>
        <dbReference type="Proteomes" id="UP000317977"/>
    </source>
</evidence>
<gene>
    <name evidence="1" type="ORF">Poly59_30170</name>
</gene>
<protein>
    <recommendedName>
        <fullName evidence="3">DUF983 domain-containing protein</fullName>
    </recommendedName>
</protein>
<organism evidence="1 2">
    <name type="scientific">Rubripirellula reticaptiva</name>
    <dbReference type="NCBI Taxonomy" id="2528013"/>
    <lineage>
        <taxon>Bacteria</taxon>
        <taxon>Pseudomonadati</taxon>
        <taxon>Planctomycetota</taxon>
        <taxon>Planctomycetia</taxon>
        <taxon>Pirellulales</taxon>
        <taxon>Pirellulaceae</taxon>
        <taxon>Rubripirellula</taxon>
    </lineage>
</organism>